<protein>
    <submittedName>
        <fullName evidence="2">Uncharacterized protein</fullName>
    </submittedName>
</protein>
<feature type="region of interest" description="Disordered" evidence="1">
    <location>
        <begin position="1"/>
        <end position="26"/>
    </location>
</feature>
<evidence type="ECO:0000256" key="1">
    <source>
        <dbReference type="SAM" id="MobiDB-lite"/>
    </source>
</evidence>
<organism evidence="2 3">
    <name type="scientific">Zizania palustris</name>
    <name type="common">Northern wild rice</name>
    <dbReference type="NCBI Taxonomy" id="103762"/>
    <lineage>
        <taxon>Eukaryota</taxon>
        <taxon>Viridiplantae</taxon>
        <taxon>Streptophyta</taxon>
        <taxon>Embryophyta</taxon>
        <taxon>Tracheophyta</taxon>
        <taxon>Spermatophyta</taxon>
        <taxon>Magnoliopsida</taxon>
        <taxon>Liliopsida</taxon>
        <taxon>Poales</taxon>
        <taxon>Poaceae</taxon>
        <taxon>BOP clade</taxon>
        <taxon>Oryzoideae</taxon>
        <taxon>Oryzeae</taxon>
        <taxon>Zizaniinae</taxon>
        <taxon>Zizania</taxon>
    </lineage>
</organism>
<gene>
    <name evidence="2" type="ORF">GUJ93_ZPchr0002g23308</name>
</gene>
<dbReference type="EMBL" id="JAAALK010000287">
    <property type="protein sequence ID" value="KAG8060863.1"/>
    <property type="molecule type" value="Genomic_DNA"/>
</dbReference>
<evidence type="ECO:0000313" key="3">
    <source>
        <dbReference type="Proteomes" id="UP000729402"/>
    </source>
</evidence>
<dbReference type="Proteomes" id="UP000729402">
    <property type="component" value="Unassembled WGS sequence"/>
</dbReference>
<evidence type="ECO:0000313" key="2">
    <source>
        <dbReference type="EMBL" id="KAG8060863.1"/>
    </source>
</evidence>
<comment type="caution">
    <text evidence="2">The sequence shown here is derived from an EMBL/GenBank/DDBJ whole genome shotgun (WGS) entry which is preliminary data.</text>
</comment>
<name>A0A8J5S967_ZIZPA</name>
<proteinExistence type="predicted"/>
<reference evidence="2" key="2">
    <citation type="submission" date="2021-02" db="EMBL/GenBank/DDBJ databases">
        <authorList>
            <person name="Kimball J.A."/>
            <person name="Haas M.W."/>
            <person name="Macchietto M."/>
            <person name="Kono T."/>
            <person name="Duquette J."/>
            <person name="Shao M."/>
        </authorList>
    </citation>
    <scope>NUCLEOTIDE SEQUENCE</scope>
    <source>
        <tissue evidence="2">Fresh leaf tissue</tissue>
    </source>
</reference>
<sequence>MPRHRPEPPPLGAPRSGAALPEGPTALSPTARHSALRFLSFLPSYLNRSVLLLLSTHWSPASARLVNGEEMTCADCYCNNTRF</sequence>
<accession>A0A8J5S967</accession>
<dbReference type="AlphaFoldDB" id="A0A8J5S967"/>
<keyword evidence="3" id="KW-1185">Reference proteome</keyword>
<reference evidence="2" key="1">
    <citation type="journal article" date="2021" name="bioRxiv">
        <title>Whole Genome Assembly and Annotation of Northern Wild Rice, Zizania palustris L., Supports a Whole Genome Duplication in the Zizania Genus.</title>
        <authorList>
            <person name="Haas M."/>
            <person name="Kono T."/>
            <person name="Macchietto M."/>
            <person name="Millas R."/>
            <person name="McGilp L."/>
            <person name="Shao M."/>
            <person name="Duquette J."/>
            <person name="Hirsch C.N."/>
            <person name="Kimball J."/>
        </authorList>
    </citation>
    <scope>NUCLEOTIDE SEQUENCE</scope>
    <source>
        <tissue evidence="2">Fresh leaf tissue</tissue>
    </source>
</reference>